<reference evidence="2 3" key="2">
    <citation type="submission" date="2017-10" db="EMBL/GenBank/DDBJ databases">
        <title>Extensive intraspecific genome diversity in a model arbuscular mycorrhizal fungus.</title>
        <authorList>
            <person name="Chen E.C.H."/>
            <person name="Morin E."/>
            <person name="Baudet D."/>
            <person name="Noel J."/>
            <person name="Ndikumana S."/>
            <person name="Charron P."/>
            <person name="St-Onge C."/>
            <person name="Giorgi J."/>
            <person name="Grigoriev I.V."/>
            <person name="Roux C."/>
            <person name="Martin F.M."/>
            <person name="Corradi N."/>
        </authorList>
    </citation>
    <scope>NUCLEOTIDE SEQUENCE [LARGE SCALE GENOMIC DNA]</scope>
    <source>
        <strain evidence="2 3">C2</strain>
    </source>
</reference>
<dbReference type="Proteomes" id="UP000233469">
    <property type="component" value="Unassembled WGS sequence"/>
</dbReference>
<comment type="caution">
    <text evidence="2">The sequence shown here is derived from an EMBL/GenBank/DDBJ whole genome shotgun (WGS) entry which is preliminary data.</text>
</comment>
<feature type="compositionally biased region" description="Acidic residues" evidence="1">
    <location>
        <begin position="1"/>
        <end position="10"/>
    </location>
</feature>
<feature type="region of interest" description="Disordered" evidence="1">
    <location>
        <begin position="1"/>
        <end position="33"/>
    </location>
</feature>
<organism evidence="2 3">
    <name type="scientific">Rhizophagus irregularis</name>
    <dbReference type="NCBI Taxonomy" id="588596"/>
    <lineage>
        <taxon>Eukaryota</taxon>
        <taxon>Fungi</taxon>
        <taxon>Fungi incertae sedis</taxon>
        <taxon>Mucoromycota</taxon>
        <taxon>Glomeromycotina</taxon>
        <taxon>Glomeromycetes</taxon>
        <taxon>Glomerales</taxon>
        <taxon>Glomeraceae</taxon>
        <taxon>Rhizophagus</taxon>
    </lineage>
</organism>
<dbReference type="VEuPathDB" id="FungiDB:FUN_021188"/>
<accession>A0A2N1MS74</accession>
<dbReference type="EMBL" id="LLXL01001433">
    <property type="protein sequence ID" value="PKK64467.1"/>
    <property type="molecule type" value="Genomic_DNA"/>
</dbReference>
<evidence type="ECO:0000313" key="3">
    <source>
        <dbReference type="Proteomes" id="UP000233469"/>
    </source>
</evidence>
<reference evidence="2 3" key="1">
    <citation type="submission" date="2016-04" db="EMBL/GenBank/DDBJ databases">
        <title>Genome analyses suggest a sexual origin of heterokaryosis in a supposedly ancient asexual fungus.</title>
        <authorList>
            <person name="Ropars J."/>
            <person name="Sedzielewska K."/>
            <person name="Noel J."/>
            <person name="Charron P."/>
            <person name="Farinelli L."/>
            <person name="Marton T."/>
            <person name="Kruger M."/>
            <person name="Pelin A."/>
            <person name="Brachmann A."/>
            <person name="Corradi N."/>
        </authorList>
    </citation>
    <scope>NUCLEOTIDE SEQUENCE [LARGE SCALE GENOMIC DNA]</scope>
    <source>
        <strain evidence="2 3">C2</strain>
    </source>
</reference>
<gene>
    <name evidence="2" type="ORF">RhiirC2_787448</name>
</gene>
<evidence type="ECO:0000256" key="1">
    <source>
        <dbReference type="SAM" id="MobiDB-lite"/>
    </source>
</evidence>
<dbReference type="AlphaFoldDB" id="A0A2N1MS74"/>
<feature type="compositionally biased region" description="Basic and acidic residues" evidence="1">
    <location>
        <begin position="23"/>
        <end position="33"/>
    </location>
</feature>
<proteinExistence type="predicted"/>
<sequence length="85" mass="10098">MKESEAELPSDELYKSTLISDKPQIREPEAELPRDIVNNKSSEFFEFSEYIMEEDVNINYKNESFDNKPFNDDKYHKIFEAYSCS</sequence>
<protein>
    <submittedName>
        <fullName evidence="2">Uncharacterized protein</fullName>
    </submittedName>
</protein>
<dbReference type="VEuPathDB" id="FungiDB:RhiirFUN_018903"/>
<name>A0A2N1MS74_9GLOM</name>
<evidence type="ECO:0000313" key="2">
    <source>
        <dbReference type="EMBL" id="PKK64467.1"/>
    </source>
</evidence>